<dbReference type="AlphaFoldDB" id="A0A0D8FV93"/>
<dbReference type="EMBL" id="JXUW01000020">
    <property type="protein sequence ID" value="KJE76177.1"/>
    <property type="molecule type" value="Genomic_DNA"/>
</dbReference>
<comment type="caution">
    <text evidence="1">The sequence shown here is derived from an EMBL/GenBank/DDBJ whole genome shotgun (WGS) entry which is preliminary data.</text>
</comment>
<organism evidence="1 2">
    <name type="scientific">Ferrimicrobium acidiphilum DSM 19497</name>
    <dbReference type="NCBI Taxonomy" id="1121877"/>
    <lineage>
        <taxon>Bacteria</taxon>
        <taxon>Bacillati</taxon>
        <taxon>Actinomycetota</taxon>
        <taxon>Acidimicrobiia</taxon>
        <taxon>Acidimicrobiales</taxon>
        <taxon>Acidimicrobiaceae</taxon>
        <taxon>Ferrimicrobium</taxon>
    </lineage>
</organism>
<protein>
    <submittedName>
        <fullName evidence="1">Uncharacterized protein</fullName>
    </submittedName>
</protein>
<dbReference type="STRING" id="1121877.FEAC_20390"/>
<proteinExistence type="predicted"/>
<accession>A0A0D8FV93</accession>
<name>A0A0D8FV93_9ACTN</name>
<gene>
    <name evidence="1" type="ORF">FEAC_20390</name>
</gene>
<reference evidence="1 2" key="1">
    <citation type="submission" date="2015-01" db="EMBL/GenBank/DDBJ databases">
        <title>Draft genome of the acidophilic iron oxidizer Ferrimicrobium acidiphilum strain T23.</title>
        <authorList>
            <person name="Poehlein A."/>
            <person name="Eisen S."/>
            <person name="Schloemann M."/>
            <person name="Johnson B.D."/>
            <person name="Daniel R."/>
            <person name="Muehling M."/>
        </authorList>
    </citation>
    <scope>NUCLEOTIDE SEQUENCE [LARGE SCALE GENOMIC DNA]</scope>
    <source>
        <strain evidence="1 2">T23</strain>
    </source>
</reference>
<dbReference type="Proteomes" id="UP000032336">
    <property type="component" value="Unassembled WGS sequence"/>
</dbReference>
<evidence type="ECO:0000313" key="2">
    <source>
        <dbReference type="Proteomes" id="UP000032336"/>
    </source>
</evidence>
<sequence length="76" mass="8201">MSISYPLALLDLLAFADSSTADNTLASRAVSECVHKGIIYARNYSYEGGLYSSTVAISAIKLRRALLSLLSQWGDT</sequence>
<keyword evidence="2" id="KW-1185">Reference proteome</keyword>
<evidence type="ECO:0000313" key="1">
    <source>
        <dbReference type="EMBL" id="KJE76177.1"/>
    </source>
</evidence>